<reference evidence="8 9" key="1">
    <citation type="submission" date="2012-08" db="EMBL/GenBank/DDBJ databases">
        <title>Whole genome shotgun sequence of Austwickia chelonae NBRC 105200.</title>
        <authorList>
            <person name="Yoshida I."/>
            <person name="Hosoyama A."/>
            <person name="Tsuchikane K."/>
            <person name="Katsumata H."/>
            <person name="Ando Y."/>
            <person name="Ohji S."/>
            <person name="Hamada M."/>
            <person name="Tamura T."/>
            <person name="Yamazoe A."/>
            <person name="Yamazaki S."/>
            <person name="Fujita N."/>
        </authorList>
    </citation>
    <scope>NUCLEOTIDE SEQUENCE [LARGE SCALE GENOMIC DNA]</scope>
    <source>
        <strain evidence="8 9">NBRC 105200</strain>
    </source>
</reference>
<dbReference type="InterPro" id="IPR051907">
    <property type="entry name" value="DoxX-like_oxidoreductase"/>
</dbReference>
<name>K6UN58_9MICO</name>
<evidence type="ECO:0008006" key="10">
    <source>
        <dbReference type="Google" id="ProtNLM"/>
    </source>
</evidence>
<keyword evidence="6 7" id="KW-0472">Membrane</keyword>
<dbReference type="RefSeq" id="WP_006503463.1">
    <property type="nucleotide sequence ID" value="NZ_BAGZ01000016.1"/>
</dbReference>
<dbReference type="Proteomes" id="UP000008495">
    <property type="component" value="Unassembled WGS sequence"/>
</dbReference>
<dbReference type="eggNOG" id="COG2259">
    <property type="taxonomic scope" value="Bacteria"/>
</dbReference>
<dbReference type="GO" id="GO:0005886">
    <property type="term" value="C:plasma membrane"/>
    <property type="evidence" value="ECO:0007669"/>
    <property type="project" value="UniProtKB-SubCell"/>
</dbReference>
<dbReference type="EMBL" id="BAGZ01000016">
    <property type="protein sequence ID" value="GAB78706.1"/>
    <property type="molecule type" value="Genomic_DNA"/>
</dbReference>
<protein>
    <recommendedName>
        <fullName evidence="10">DoxX family protein</fullName>
    </recommendedName>
</protein>
<evidence type="ECO:0000256" key="1">
    <source>
        <dbReference type="ARBA" id="ARBA00004651"/>
    </source>
</evidence>
<evidence type="ECO:0000313" key="8">
    <source>
        <dbReference type="EMBL" id="GAB78706.1"/>
    </source>
</evidence>
<dbReference type="OrthoDB" id="1122432at2"/>
<dbReference type="PANTHER" id="PTHR33452">
    <property type="entry name" value="OXIDOREDUCTASE CATD-RELATED"/>
    <property type="match status" value="1"/>
</dbReference>
<dbReference type="Pfam" id="PF07681">
    <property type="entry name" value="DoxX"/>
    <property type="match status" value="1"/>
</dbReference>
<comment type="subcellular location">
    <subcellularLocation>
        <location evidence="1">Cell membrane</location>
        <topology evidence="1">Multi-pass membrane protein</topology>
    </subcellularLocation>
</comment>
<proteinExistence type="inferred from homology"/>
<evidence type="ECO:0000256" key="7">
    <source>
        <dbReference type="SAM" id="Phobius"/>
    </source>
</evidence>
<keyword evidence="9" id="KW-1185">Reference proteome</keyword>
<evidence type="ECO:0000256" key="3">
    <source>
        <dbReference type="ARBA" id="ARBA00022475"/>
    </source>
</evidence>
<evidence type="ECO:0000256" key="6">
    <source>
        <dbReference type="ARBA" id="ARBA00023136"/>
    </source>
</evidence>
<evidence type="ECO:0000313" key="9">
    <source>
        <dbReference type="Proteomes" id="UP000008495"/>
    </source>
</evidence>
<keyword evidence="4 7" id="KW-0812">Transmembrane</keyword>
<accession>K6UN58</accession>
<comment type="caution">
    <text evidence="8">The sequence shown here is derived from an EMBL/GenBank/DDBJ whole genome shotgun (WGS) entry which is preliminary data.</text>
</comment>
<organism evidence="8 9">
    <name type="scientific">Austwickia chelonae NBRC 105200</name>
    <dbReference type="NCBI Taxonomy" id="1184607"/>
    <lineage>
        <taxon>Bacteria</taxon>
        <taxon>Bacillati</taxon>
        <taxon>Actinomycetota</taxon>
        <taxon>Actinomycetes</taxon>
        <taxon>Micrococcales</taxon>
        <taxon>Dermatophilaceae</taxon>
        <taxon>Austwickia</taxon>
    </lineage>
</organism>
<dbReference type="PANTHER" id="PTHR33452:SF1">
    <property type="entry name" value="INNER MEMBRANE PROTEIN YPHA-RELATED"/>
    <property type="match status" value="1"/>
</dbReference>
<feature type="transmembrane region" description="Helical" evidence="7">
    <location>
        <begin position="116"/>
        <end position="134"/>
    </location>
</feature>
<keyword evidence="5 7" id="KW-1133">Transmembrane helix</keyword>
<evidence type="ECO:0000256" key="4">
    <source>
        <dbReference type="ARBA" id="ARBA00022692"/>
    </source>
</evidence>
<feature type="transmembrane region" description="Helical" evidence="7">
    <location>
        <begin position="78"/>
        <end position="104"/>
    </location>
</feature>
<gene>
    <name evidence="8" type="ORF">AUCHE_16_01260</name>
</gene>
<keyword evidence="3" id="KW-1003">Cell membrane</keyword>
<dbReference type="STRING" id="100225.SAMN05421595_2360"/>
<sequence length="153" mass="15476">MPENTPTGPGPTAVPANVQHLILLVARIVLGTIMIAHGWQKLVTNGLGPTTAGFTKLGVPLPSISAALTGGVELIGGILLVLGLLTTLAGGSIALILAGAFWFAHRGTTIFAQQGGWELVAALGLAALVIAAVGPGRYSLDTPLQRALTKKSS</sequence>
<evidence type="ECO:0000256" key="2">
    <source>
        <dbReference type="ARBA" id="ARBA00006679"/>
    </source>
</evidence>
<comment type="similarity">
    <text evidence="2">Belongs to the DoxX family.</text>
</comment>
<evidence type="ECO:0000256" key="5">
    <source>
        <dbReference type="ARBA" id="ARBA00022989"/>
    </source>
</evidence>
<dbReference type="InterPro" id="IPR032808">
    <property type="entry name" value="DoxX"/>
</dbReference>
<dbReference type="AlphaFoldDB" id="K6UN58"/>
<feature type="transmembrane region" description="Helical" evidence="7">
    <location>
        <begin position="21"/>
        <end position="39"/>
    </location>
</feature>